<evidence type="ECO:0000256" key="4">
    <source>
        <dbReference type="ARBA" id="ARBA00022737"/>
    </source>
</evidence>
<dbReference type="Pfam" id="PF14327">
    <property type="entry name" value="CSTF2_hinge"/>
    <property type="match status" value="1"/>
</dbReference>
<evidence type="ECO:0000313" key="11">
    <source>
        <dbReference type="EMBL" id="JAG52444.1"/>
    </source>
</evidence>
<name>A0A0A9XSD7_LYGHE</name>
<dbReference type="Pfam" id="PF00076">
    <property type="entry name" value="RRM_1"/>
    <property type="match status" value="1"/>
</dbReference>
<proteinExistence type="predicted"/>
<dbReference type="AlphaFoldDB" id="A0A0A9XSD7"/>
<dbReference type="Gene3D" id="3.30.70.330">
    <property type="match status" value="1"/>
</dbReference>
<organism evidence="10">
    <name type="scientific">Lygus hesperus</name>
    <name type="common">Western plant bug</name>
    <dbReference type="NCBI Taxonomy" id="30085"/>
    <lineage>
        <taxon>Eukaryota</taxon>
        <taxon>Metazoa</taxon>
        <taxon>Ecdysozoa</taxon>
        <taxon>Arthropoda</taxon>
        <taxon>Hexapoda</taxon>
        <taxon>Insecta</taxon>
        <taxon>Pterygota</taxon>
        <taxon>Neoptera</taxon>
        <taxon>Paraneoptera</taxon>
        <taxon>Hemiptera</taxon>
        <taxon>Heteroptera</taxon>
        <taxon>Panheteroptera</taxon>
        <taxon>Cimicomorpha</taxon>
        <taxon>Miridae</taxon>
        <taxon>Mirini</taxon>
        <taxon>Lygus</taxon>
    </lineage>
</organism>
<dbReference type="EMBL" id="GBHO01021038">
    <property type="protein sequence ID" value="JAG22566.1"/>
    <property type="molecule type" value="Transcribed_RNA"/>
</dbReference>
<dbReference type="SUPFAM" id="SSF54928">
    <property type="entry name" value="RNA-binding domain, RBD"/>
    <property type="match status" value="1"/>
</dbReference>
<dbReference type="Gene3D" id="1.10.20.70">
    <property type="entry name" value="Transcription termination and cleavage factor, C-terminal domain"/>
    <property type="match status" value="1"/>
</dbReference>
<dbReference type="SMART" id="SM00360">
    <property type="entry name" value="RRM"/>
    <property type="match status" value="1"/>
</dbReference>
<comment type="subcellular location">
    <subcellularLocation>
        <location evidence="1">Nucleus</location>
    </subcellularLocation>
</comment>
<feature type="compositionally biased region" description="Pro residues" evidence="8">
    <location>
        <begin position="296"/>
        <end position="309"/>
    </location>
</feature>
<evidence type="ECO:0000256" key="3">
    <source>
        <dbReference type="ARBA" id="ARBA00022664"/>
    </source>
</evidence>
<evidence type="ECO:0000256" key="5">
    <source>
        <dbReference type="ARBA" id="ARBA00022884"/>
    </source>
</evidence>
<dbReference type="GO" id="GO:0005847">
    <property type="term" value="C:mRNA cleavage and polyadenylation specificity factor complex"/>
    <property type="evidence" value="ECO:0007669"/>
    <property type="project" value="TreeGrafter"/>
</dbReference>
<evidence type="ECO:0000313" key="10">
    <source>
        <dbReference type="EMBL" id="JAG22566.1"/>
    </source>
</evidence>
<dbReference type="PANTHER" id="PTHR45735">
    <property type="entry name" value="CLEAVAGE STIMULATION FACTOR SUBUNIT 2"/>
    <property type="match status" value="1"/>
</dbReference>
<dbReference type="CDD" id="cd12671">
    <property type="entry name" value="RRM_CSTF2_CSTF2T"/>
    <property type="match status" value="1"/>
</dbReference>
<reference evidence="10" key="2">
    <citation type="submission" date="2014-07" db="EMBL/GenBank/DDBJ databases">
        <authorList>
            <person name="Hull J."/>
        </authorList>
    </citation>
    <scope>NUCLEOTIDE SEQUENCE</scope>
</reference>
<dbReference type="Gene3D" id="1.25.40.630">
    <property type="match status" value="1"/>
</dbReference>
<accession>A0A0A9XSD7</accession>
<dbReference type="FunFam" id="3.30.70.330:FF:000061">
    <property type="entry name" value="cleavage stimulation factor subunit 2 isoform X1"/>
    <property type="match status" value="1"/>
</dbReference>
<dbReference type="InterPro" id="IPR038192">
    <property type="entry name" value="CSTF_C_sf"/>
</dbReference>
<keyword evidence="6" id="KW-0539">Nucleus</keyword>
<dbReference type="Pfam" id="PF14304">
    <property type="entry name" value="CSTF_C"/>
    <property type="match status" value="1"/>
</dbReference>
<dbReference type="InterPro" id="IPR025742">
    <property type="entry name" value="CSTF2_hinge"/>
</dbReference>
<evidence type="ECO:0000256" key="2">
    <source>
        <dbReference type="ARBA" id="ARBA00022553"/>
    </source>
</evidence>
<feature type="domain" description="RRM" evidence="9">
    <location>
        <begin position="12"/>
        <end position="90"/>
    </location>
</feature>
<evidence type="ECO:0000256" key="8">
    <source>
        <dbReference type="SAM" id="MobiDB-lite"/>
    </source>
</evidence>
<sequence>MGDVNIIDKSMRSVFVGNIPYEATEEKLKDIFNEVGPVLSFKLVYDRETGKPKGYGFCEYKDQETALSAMRNLNGYEIGGRSLRVDNACTEKSRLEMQSLLAGPPVDNTYGEAVESDKAPEAISKAVASLPPEQMFELMKQMKLCIQNNPAEGRAMLLQNPQLAYALLQAQVVMRIVDPQVAVSMLHKSNPQVGTSMLPNSEPPRVAPVPAPVNPPVPVAAPPVLPPQQPAVPPVVNDWVPPPPQARPAPVNAPPAAMPTQFMDLDMRQTLDPRGPSIRPPPPGPGVQDQDLRIPPMVPAPAQPLPFPPEQIAEKLAESGNRDPRYSRDPRAANVPRGAPMPAGQPPRPVAAVPTPQLPPPSHAASLAGGIPSGASDQEKAALIMQVLQLSDEQIAMLPPEQRQSILVLKEQIAKSTQR</sequence>
<gene>
    <name evidence="10" type="primary">CSTF2_1</name>
    <name evidence="10" type="ORF">CM83_28917</name>
</gene>
<dbReference type="FunFam" id="1.10.20.70:FF:000001">
    <property type="entry name" value="Cleavage stimulation factor subunit 2"/>
    <property type="match status" value="1"/>
</dbReference>
<dbReference type="PROSITE" id="PS50102">
    <property type="entry name" value="RRM"/>
    <property type="match status" value="1"/>
</dbReference>
<dbReference type="InterPro" id="IPR035979">
    <property type="entry name" value="RBD_domain_sf"/>
</dbReference>
<evidence type="ECO:0000256" key="7">
    <source>
        <dbReference type="PROSITE-ProRule" id="PRU00176"/>
    </source>
</evidence>
<keyword evidence="2" id="KW-0597">Phosphoprotein</keyword>
<evidence type="ECO:0000256" key="6">
    <source>
        <dbReference type="ARBA" id="ARBA00023242"/>
    </source>
</evidence>
<keyword evidence="5 7" id="KW-0694">RNA-binding</keyword>
<keyword evidence="3" id="KW-0507">mRNA processing</keyword>
<keyword evidence="4" id="KW-0677">Repeat</keyword>
<reference evidence="11" key="3">
    <citation type="submission" date="2014-09" db="EMBL/GenBank/DDBJ databases">
        <authorList>
            <person name="Magalhaes I.L.F."/>
            <person name="Oliveira U."/>
            <person name="Santos F.R."/>
            <person name="Vidigal T.H.D.A."/>
            <person name="Brescovit A.D."/>
            <person name="Santos A.J."/>
        </authorList>
    </citation>
    <scope>NUCLEOTIDE SEQUENCE</scope>
</reference>
<reference evidence="10" key="1">
    <citation type="journal article" date="2014" name="PLoS ONE">
        <title>Transcriptome-Based Identification of ABC Transporters in the Western Tarnished Plant Bug Lygus hesperus.</title>
        <authorList>
            <person name="Hull J.J."/>
            <person name="Chaney K."/>
            <person name="Geib S.M."/>
            <person name="Fabrick J.A."/>
            <person name="Brent C.S."/>
            <person name="Walsh D."/>
            <person name="Lavine L.C."/>
        </authorList>
    </citation>
    <scope>NUCLEOTIDE SEQUENCE</scope>
</reference>
<dbReference type="InterPro" id="IPR012677">
    <property type="entry name" value="Nucleotide-bd_a/b_plait_sf"/>
</dbReference>
<dbReference type="InterPro" id="IPR026896">
    <property type="entry name" value="CSTF_C"/>
</dbReference>
<dbReference type="EMBL" id="GBRD01013382">
    <property type="protein sequence ID" value="JAG52444.1"/>
    <property type="molecule type" value="Transcribed_RNA"/>
</dbReference>
<dbReference type="GO" id="GO:0003729">
    <property type="term" value="F:mRNA binding"/>
    <property type="evidence" value="ECO:0007669"/>
    <property type="project" value="TreeGrafter"/>
</dbReference>
<evidence type="ECO:0000259" key="9">
    <source>
        <dbReference type="PROSITE" id="PS50102"/>
    </source>
</evidence>
<dbReference type="PANTHER" id="PTHR45735:SF2">
    <property type="entry name" value="CLEAVAGE STIMULATION FACTOR SUBUNIT 2"/>
    <property type="match status" value="1"/>
</dbReference>
<feature type="compositionally biased region" description="Basic and acidic residues" evidence="8">
    <location>
        <begin position="312"/>
        <end position="331"/>
    </location>
</feature>
<dbReference type="InterPro" id="IPR000504">
    <property type="entry name" value="RRM_dom"/>
</dbReference>
<feature type="region of interest" description="Disordered" evidence="8">
    <location>
        <begin position="270"/>
        <end position="375"/>
    </location>
</feature>
<protein>
    <submittedName>
        <fullName evidence="10">Cleavage stimulation factor subunit 2</fullName>
    </submittedName>
</protein>
<dbReference type="GO" id="GO:0031124">
    <property type="term" value="P:mRNA 3'-end processing"/>
    <property type="evidence" value="ECO:0007669"/>
    <property type="project" value="InterPro"/>
</dbReference>
<evidence type="ECO:0000256" key="1">
    <source>
        <dbReference type="ARBA" id="ARBA00004123"/>
    </source>
</evidence>
<dbReference type="FunFam" id="1.25.40.630:FF:000001">
    <property type="entry name" value="Cleavage stimulation factor subunit 2"/>
    <property type="match status" value="1"/>
</dbReference>